<reference evidence="1 2" key="1">
    <citation type="submission" date="2017-06" db="EMBL/GenBank/DDBJ databases">
        <authorList>
            <person name="Varghese N."/>
            <person name="Submissions S."/>
        </authorList>
    </citation>
    <scope>NUCLEOTIDE SEQUENCE [LARGE SCALE GENOMIC DNA]</scope>
    <source>
        <strain evidence="1 2">DSM 26989</strain>
    </source>
</reference>
<proteinExistence type="predicted"/>
<keyword evidence="2" id="KW-1185">Reference proteome</keyword>
<dbReference type="Proteomes" id="UP000198427">
    <property type="component" value="Unassembled WGS sequence"/>
</dbReference>
<sequence>MKKKLIFIQLCIVLILFCINVKGQNASLNKALEISYYNFLRTVPDRWKDKFDRKDFYLVNNYNPYGFNVQRIKDWNNLHLKNGKLIIGKNLVGYPLLQMIGRDTLLIEIGQIFCRQDKMWAFTDGYTSLFNVDNKTFKAIKISQKDLYYKPENAKKQGKLIDFDSIYDKAVNRAIGYLGRSGVPRHLIYINKEYFPSWFFKNQQENVIEGSEYKKYIKKNYYIIGWPILFIKKGNIIVRLHCSYKSGIRKKIISEVQYTFDENKNKWTLHNENSTTMSIKMKLVDEHSSREDLLYKIYGKQYDEEGDL</sequence>
<dbReference type="RefSeq" id="WP_240616245.1">
    <property type="nucleotide sequence ID" value="NZ_CP023863.1"/>
</dbReference>
<comment type="caution">
    <text evidence="1">The sequence shown here is derived from an EMBL/GenBank/DDBJ whole genome shotgun (WGS) entry which is preliminary data.</text>
</comment>
<protein>
    <submittedName>
        <fullName evidence="1">Uncharacterized protein</fullName>
    </submittedName>
</protein>
<name>A0AA94LK26_9BACT</name>
<evidence type="ECO:0000313" key="1">
    <source>
        <dbReference type="EMBL" id="SNR79641.1"/>
    </source>
</evidence>
<dbReference type="EMBL" id="FZNZ01000011">
    <property type="protein sequence ID" value="SNR79641.1"/>
    <property type="molecule type" value="Genomic_DNA"/>
</dbReference>
<accession>A0AA94LK26</accession>
<evidence type="ECO:0000313" key="2">
    <source>
        <dbReference type="Proteomes" id="UP000198427"/>
    </source>
</evidence>
<gene>
    <name evidence="1" type="ORF">SAMN06265364_11137</name>
</gene>
<organism evidence="1 2">
    <name type="scientific">Prevotella jejuni</name>
    <dbReference type="NCBI Taxonomy" id="1177574"/>
    <lineage>
        <taxon>Bacteria</taxon>
        <taxon>Pseudomonadati</taxon>
        <taxon>Bacteroidota</taxon>
        <taxon>Bacteroidia</taxon>
        <taxon>Bacteroidales</taxon>
        <taxon>Prevotellaceae</taxon>
        <taxon>Prevotella</taxon>
    </lineage>
</organism>
<dbReference type="AlphaFoldDB" id="A0AA94LK26"/>
<dbReference type="GeneID" id="94028540"/>